<dbReference type="InterPro" id="IPR011009">
    <property type="entry name" value="Kinase-like_dom_sf"/>
</dbReference>
<organism evidence="1 2">
    <name type="scientific">Westerdykella ornata</name>
    <dbReference type="NCBI Taxonomy" id="318751"/>
    <lineage>
        <taxon>Eukaryota</taxon>
        <taxon>Fungi</taxon>
        <taxon>Dikarya</taxon>
        <taxon>Ascomycota</taxon>
        <taxon>Pezizomycotina</taxon>
        <taxon>Dothideomycetes</taxon>
        <taxon>Pleosporomycetidae</taxon>
        <taxon>Pleosporales</taxon>
        <taxon>Sporormiaceae</taxon>
        <taxon>Westerdykella</taxon>
    </lineage>
</organism>
<dbReference type="InterPro" id="IPR051678">
    <property type="entry name" value="AGP_Transferase"/>
</dbReference>
<evidence type="ECO:0000313" key="2">
    <source>
        <dbReference type="Proteomes" id="UP000800097"/>
    </source>
</evidence>
<protein>
    <submittedName>
        <fullName evidence="1">Uncharacterized protein</fullName>
    </submittedName>
</protein>
<dbReference type="SUPFAM" id="SSF56112">
    <property type="entry name" value="Protein kinase-like (PK-like)"/>
    <property type="match status" value="1"/>
</dbReference>
<reference evidence="1" key="1">
    <citation type="journal article" date="2020" name="Stud. Mycol.">
        <title>101 Dothideomycetes genomes: a test case for predicting lifestyles and emergence of pathogens.</title>
        <authorList>
            <person name="Haridas S."/>
            <person name="Albert R."/>
            <person name="Binder M."/>
            <person name="Bloem J."/>
            <person name="Labutti K."/>
            <person name="Salamov A."/>
            <person name="Andreopoulos B."/>
            <person name="Baker S."/>
            <person name="Barry K."/>
            <person name="Bills G."/>
            <person name="Bluhm B."/>
            <person name="Cannon C."/>
            <person name="Castanera R."/>
            <person name="Culley D."/>
            <person name="Daum C."/>
            <person name="Ezra D."/>
            <person name="Gonzalez J."/>
            <person name="Henrissat B."/>
            <person name="Kuo A."/>
            <person name="Liang C."/>
            <person name="Lipzen A."/>
            <person name="Lutzoni F."/>
            <person name="Magnuson J."/>
            <person name="Mondo S."/>
            <person name="Nolan M."/>
            <person name="Ohm R."/>
            <person name="Pangilinan J."/>
            <person name="Park H.-J."/>
            <person name="Ramirez L."/>
            <person name="Alfaro M."/>
            <person name="Sun H."/>
            <person name="Tritt A."/>
            <person name="Yoshinaga Y."/>
            <person name="Zwiers L.-H."/>
            <person name="Turgeon B."/>
            <person name="Goodwin S."/>
            <person name="Spatafora J."/>
            <person name="Crous P."/>
            <person name="Grigoriev I."/>
        </authorList>
    </citation>
    <scope>NUCLEOTIDE SEQUENCE</scope>
    <source>
        <strain evidence="1">CBS 379.55</strain>
    </source>
</reference>
<dbReference type="RefSeq" id="XP_033648795.1">
    <property type="nucleotide sequence ID" value="XM_033802507.1"/>
</dbReference>
<sequence length="497" mass="56837">MPAQPRDENIFLHAEFDLHALLCLAKRLRKRACTCELSQRPIGGSFNWTIVLSFDDGVEWIFRSPRTHRAYGIHDDAAALLLASEAATLKYIKKHSSIPVPEVFYYSCTKSNEVGVPFILMSKAPGSVLSTRWQAELPGMPNDDTKSAQYLTQEDKEKVMKQLGAITAQLLHLRVDKIGSLFEEEGSYTVKECLSLGHMLHERCTFEEICRGPFDEEQDYYNSLLSAYRQHIQYLPMLHHIFFAPVPLPLEYRSYASYLSATDRWNDFVTPVPRRHDPHFHKRLRGTPTSRSGVGFPIRHHDLSTNNIFVDNDCNITCIIDWQFASSVPVSELLATPGMPHPRDQPEPFLVSAFRAGVTSHLEREGETINPSVLEVSEKVWHFVRLTDMDALQDYNHFAELLMSVSKKPMDIPKLFREQYNEKSISEMLEVLAADDDQQSDIARRENEYFSAVGRDREAISRKFTMALELNRGFIADGRLWRWMEDALASTHGPNGS</sequence>
<dbReference type="PANTHER" id="PTHR21310">
    <property type="entry name" value="AMINOGLYCOSIDE PHOSPHOTRANSFERASE-RELATED-RELATED"/>
    <property type="match status" value="1"/>
</dbReference>
<keyword evidence="2" id="KW-1185">Reference proteome</keyword>
<dbReference type="Proteomes" id="UP000800097">
    <property type="component" value="Unassembled WGS sequence"/>
</dbReference>
<dbReference type="AlphaFoldDB" id="A0A6A6J6J1"/>
<dbReference type="GeneID" id="54555682"/>
<evidence type="ECO:0000313" key="1">
    <source>
        <dbReference type="EMBL" id="KAF2271256.1"/>
    </source>
</evidence>
<dbReference type="Gene3D" id="3.30.200.20">
    <property type="entry name" value="Phosphorylase Kinase, domain 1"/>
    <property type="match status" value="1"/>
</dbReference>
<name>A0A6A6J6J1_WESOR</name>
<accession>A0A6A6J6J1</accession>
<dbReference type="Gene3D" id="3.90.1200.10">
    <property type="match status" value="1"/>
</dbReference>
<dbReference type="PANTHER" id="PTHR21310:SF15">
    <property type="entry name" value="AMINOGLYCOSIDE PHOSPHOTRANSFERASE DOMAIN-CONTAINING PROTEIN"/>
    <property type="match status" value="1"/>
</dbReference>
<dbReference type="OrthoDB" id="10003767at2759"/>
<gene>
    <name evidence="1" type="ORF">EI97DRAFT_497351</name>
</gene>
<proteinExistence type="predicted"/>
<dbReference type="EMBL" id="ML986557">
    <property type="protein sequence ID" value="KAF2271256.1"/>
    <property type="molecule type" value="Genomic_DNA"/>
</dbReference>